<dbReference type="Pfam" id="PF09997">
    <property type="entry name" value="DUF2238"/>
    <property type="match status" value="1"/>
</dbReference>
<feature type="transmembrane region" description="Helical" evidence="1">
    <location>
        <begin position="100"/>
        <end position="117"/>
    </location>
</feature>
<dbReference type="InterPro" id="IPR058534">
    <property type="entry name" value="YjdF"/>
</dbReference>
<evidence type="ECO:0000256" key="1">
    <source>
        <dbReference type="SAM" id="Phobius"/>
    </source>
</evidence>
<dbReference type="OrthoDB" id="9786473at2"/>
<dbReference type="EMBL" id="RFFM01000004">
    <property type="protein sequence ID" value="RMH88924.1"/>
    <property type="molecule type" value="Genomic_DNA"/>
</dbReference>
<keyword evidence="1" id="KW-0472">Membrane</keyword>
<organism evidence="2 3">
    <name type="scientific">Stutzerimonas zhaodongensis</name>
    <dbReference type="NCBI Taxonomy" id="1176257"/>
    <lineage>
        <taxon>Bacteria</taxon>
        <taxon>Pseudomonadati</taxon>
        <taxon>Pseudomonadota</taxon>
        <taxon>Gammaproteobacteria</taxon>
        <taxon>Pseudomonadales</taxon>
        <taxon>Pseudomonadaceae</taxon>
        <taxon>Stutzerimonas</taxon>
    </lineage>
</organism>
<feature type="transmembrane region" description="Helical" evidence="1">
    <location>
        <begin position="57"/>
        <end position="80"/>
    </location>
</feature>
<reference evidence="2 3" key="1">
    <citation type="submission" date="2018-10" db="EMBL/GenBank/DDBJ databases">
        <title>Pseudomonas zhaodongensis NEAU-ST5-21(T) genome.</title>
        <authorList>
            <person name="Peng J."/>
            <person name="Liu Z.-P."/>
        </authorList>
    </citation>
    <scope>NUCLEOTIDE SEQUENCE [LARGE SCALE GENOMIC DNA]</scope>
    <source>
        <strain evidence="2 3">NEAU-ST5-21</strain>
    </source>
</reference>
<evidence type="ECO:0000313" key="3">
    <source>
        <dbReference type="Proteomes" id="UP000269774"/>
    </source>
</evidence>
<protein>
    <submittedName>
        <fullName evidence="2">DUF2238 domain-containing protein</fullName>
    </submittedName>
</protein>
<feature type="transmembrane region" description="Helical" evidence="1">
    <location>
        <begin position="174"/>
        <end position="193"/>
    </location>
</feature>
<dbReference type="RefSeq" id="WP_122167302.1">
    <property type="nucleotide sequence ID" value="NZ_CP180504.1"/>
</dbReference>
<gene>
    <name evidence="2" type="ORF">EA797_16970</name>
</gene>
<dbReference type="AlphaFoldDB" id="A0A3M2HT17"/>
<feature type="transmembrane region" description="Helical" evidence="1">
    <location>
        <begin position="31"/>
        <end position="48"/>
    </location>
</feature>
<name>A0A3M2HT17_9GAMM</name>
<keyword evidence="1" id="KW-0812">Transmembrane</keyword>
<comment type="caution">
    <text evidence="2">The sequence shown here is derived from an EMBL/GenBank/DDBJ whole genome shotgun (WGS) entry which is preliminary data.</text>
</comment>
<dbReference type="PIRSF" id="PIRSF020606">
    <property type="entry name" value="UCP020606"/>
    <property type="match status" value="1"/>
</dbReference>
<dbReference type="InterPro" id="IPR014509">
    <property type="entry name" value="YjdF-like"/>
</dbReference>
<sequence length="218" mass="24098">MHRKQLLRILVCLVVLALVASAIDPHDRTTWLLEILPAAILLPALIYSHQRFALSSLLYLLLATQALGLIAGGHYSFARVPLGFWLQDWLELSRNPYDRLGHFIQGVVPALIARELLLRNGHALGRHLLPFVCVCMAMTLSAVYELVEWGAALALGQGAEEFLGMQGDQWDTQADMFCALLGALTAMTILVPLHNRSMAAINKPNRVRSDVQGETAIR</sequence>
<keyword evidence="1" id="KW-1133">Transmembrane helix</keyword>
<accession>A0A3M2HT17</accession>
<evidence type="ECO:0000313" key="2">
    <source>
        <dbReference type="EMBL" id="RMH88924.1"/>
    </source>
</evidence>
<proteinExistence type="predicted"/>
<feature type="transmembrane region" description="Helical" evidence="1">
    <location>
        <begin position="129"/>
        <end position="154"/>
    </location>
</feature>
<keyword evidence="3" id="KW-1185">Reference proteome</keyword>
<dbReference type="Proteomes" id="UP000269774">
    <property type="component" value="Unassembled WGS sequence"/>
</dbReference>